<dbReference type="PANTHER" id="PTHR43179:SF12">
    <property type="entry name" value="GALACTOFURANOSYLTRANSFERASE GLFT2"/>
    <property type="match status" value="1"/>
</dbReference>
<name>A0A936ZX10_9FLAO</name>
<evidence type="ECO:0000313" key="5">
    <source>
        <dbReference type="EMBL" id="MBL0685867.1"/>
    </source>
</evidence>
<dbReference type="Pfam" id="PF00535">
    <property type="entry name" value="Glycos_transf_2"/>
    <property type="match status" value="1"/>
</dbReference>
<keyword evidence="6" id="KW-1185">Reference proteome</keyword>
<dbReference type="AlphaFoldDB" id="A0A936ZX10"/>
<comment type="caution">
    <text evidence="5">The sequence shown here is derived from an EMBL/GenBank/DDBJ whole genome shotgun (WGS) entry which is preliminary data.</text>
</comment>
<proteinExistence type="inferred from homology"/>
<dbReference type="SUPFAM" id="SSF53448">
    <property type="entry name" value="Nucleotide-diphospho-sugar transferases"/>
    <property type="match status" value="1"/>
</dbReference>
<dbReference type="PANTHER" id="PTHR43179">
    <property type="entry name" value="RHAMNOSYLTRANSFERASE WBBL"/>
    <property type="match status" value="1"/>
</dbReference>
<gene>
    <name evidence="5" type="ORF">JJQ60_20210</name>
</gene>
<evidence type="ECO:0000256" key="2">
    <source>
        <dbReference type="ARBA" id="ARBA00022676"/>
    </source>
</evidence>
<keyword evidence="2" id="KW-0328">Glycosyltransferase</keyword>
<dbReference type="EMBL" id="JAERQJ010000013">
    <property type="protein sequence ID" value="MBL0685867.1"/>
    <property type="molecule type" value="Genomic_DNA"/>
</dbReference>
<dbReference type="Proteomes" id="UP000651057">
    <property type="component" value="Unassembled WGS sequence"/>
</dbReference>
<comment type="similarity">
    <text evidence="1">Belongs to the glycosyltransferase 2 family.</text>
</comment>
<evidence type="ECO:0000313" key="6">
    <source>
        <dbReference type="Proteomes" id="UP000651057"/>
    </source>
</evidence>
<dbReference type="Gene3D" id="3.90.550.10">
    <property type="entry name" value="Spore Coat Polysaccharide Biosynthesis Protein SpsA, Chain A"/>
    <property type="match status" value="1"/>
</dbReference>
<evidence type="ECO:0000256" key="1">
    <source>
        <dbReference type="ARBA" id="ARBA00006739"/>
    </source>
</evidence>
<dbReference type="RefSeq" id="WP_201924311.1">
    <property type="nucleotide sequence ID" value="NZ_BAABAX010000011.1"/>
</dbReference>
<evidence type="ECO:0000256" key="3">
    <source>
        <dbReference type="ARBA" id="ARBA00022679"/>
    </source>
</evidence>
<dbReference type="InterPro" id="IPR029044">
    <property type="entry name" value="Nucleotide-diphossugar_trans"/>
</dbReference>
<organism evidence="5 6">
    <name type="scientific">Aquimarina mytili</name>
    <dbReference type="NCBI Taxonomy" id="874423"/>
    <lineage>
        <taxon>Bacteria</taxon>
        <taxon>Pseudomonadati</taxon>
        <taxon>Bacteroidota</taxon>
        <taxon>Flavobacteriia</taxon>
        <taxon>Flavobacteriales</taxon>
        <taxon>Flavobacteriaceae</taxon>
        <taxon>Aquimarina</taxon>
    </lineage>
</organism>
<dbReference type="GO" id="GO:0016757">
    <property type="term" value="F:glycosyltransferase activity"/>
    <property type="evidence" value="ECO:0007669"/>
    <property type="project" value="UniProtKB-KW"/>
</dbReference>
<evidence type="ECO:0000259" key="4">
    <source>
        <dbReference type="Pfam" id="PF00535"/>
    </source>
</evidence>
<dbReference type="InterPro" id="IPR001173">
    <property type="entry name" value="Glyco_trans_2-like"/>
</dbReference>
<dbReference type="CDD" id="cd04186">
    <property type="entry name" value="GT_2_like_c"/>
    <property type="match status" value="1"/>
</dbReference>
<feature type="domain" description="Glycosyltransferase 2-like" evidence="4">
    <location>
        <begin position="5"/>
        <end position="179"/>
    </location>
</feature>
<keyword evidence="3" id="KW-0808">Transferase</keyword>
<sequence>MNIAIVILNWNGRTLLEEFLPSVVQYSKEAAIYLADNASTDDSVAYVKTSFPEIKIVQNDINGGYAKGYNDALSKIEADIYCLLNSDIEVTKGWLTPIIKTFKSGNDIAAVQPKILDYKKKTHFEYAGAAGGYIDTLGYPYCRGRIFDTIEQDQGQYDDTTTIFWASGACLFIKKQVFEDVGKLDEDFFAHQEEIDLCWRIYHHGYKIIYTGDSTVYHLGGATLDSMNPKKTYLNFRNNLYLLIKNVPGYKVWGLIFMRMVLDGLAGLKFLLERKPLHFVAILKAHISFYRHLGVFLKKRKKLSKSGKYYSFFSVVWQYFILKRKYFNQLKG</sequence>
<accession>A0A936ZX10</accession>
<reference evidence="5" key="1">
    <citation type="submission" date="2021-01" db="EMBL/GenBank/DDBJ databases">
        <authorList>
            <person name="Zhong Y.L."/>
        </authorList>
    </citation>
    <scope>NUCLEOTIDE SEQUENCE</scope>
    <source>
        <strain evidence="5">KCTC 23302</strain>
    </source>
</reference>
<protein>
    <submittedName>
        <fullName evidence="5">Glycosyltransferase family 2 protein</fullName>
    </submittedName>
</protein>